<dbReference type="Proteomes" id="UP001245285">
    <property type="component" value="Unassembled WGS sequence"/>
</dbReference>
<evidence type="ECO:0008006" key="4">
    <source>
        <dbReference type="Google" id="ProtNLM"/>
    </source>
</evidence>
<evidence type="ECO:0000313" key="2">
    <source>
        <dbReference type="EMBL" id="MDT0648226.1"/>
    </source>
</evidence>
<sequence>MMQQETEMPDGEAWEILSFLSGYGFWLLLAILLVAVVLYKKFRK</sequence>
<organism evidence="2 3">
    <name type="scientific">Autumnicola lenta</name>
    <dbReference type="NCBI Taxonomy" id="3075593"/>
    <lineage>
        <taxon>Bacteria</taxon>
        <taxon>Pseudomonadati</taxon>
        <taxon>Bacteroidota</taxon>
        <taxon>Flavobacteriia</taxon>
        <taxon>Flavobacteriales</taxon>
        <taxon>Flavobacteriaceae</taxon>
        <taxon>Autumnicola</taxon>
    </lineage>
</organism>
<accession>A0ABU3CPL8</accession>
<dbReference type="RefSeq" id="WP_311496323.1">
    <property type="nucleotide sequence ID" value="NZ_JAVRHO010000033.1"/>
</dbReference>
<reference evidence="2 3" key="1">
    <citation type="submission" date="2023-09" db="EMBL/GenBank/DDBJ databases">
        <authorList>
            <person name="Rey-Velasco X."/>
        </authorList>
    </citation>
    <scope>NUCLEOTIDE SEQUENCE [LARGE SCALE GENOMIC DNA]</scope>
    <source>
        <strain evidence="2 3">F260</strain>
    </source>
</reference>
<evidence type="ECO:0000256" key="1">
    <source>
        <dbReference type="SAM" id="Phobius"/>
    </source>
</evidence>
<feature type="transmembrane region" description="Helical" evidence="1">
    <location>
        <begin position="20"/>
        <end position="39"/>
    </location>
</feature>
<keyword evidence="3" id="KW-1185">Reference proteome</keyword>
<keyword evidence="1" id="KW-0812">Transmembrane</keyword>
<keyword evidence="1" id="KW-0472">Membrane</keyword>
<name>A0ABU3CPL8_9FLAO</name>
<proteinExistence type="predicted"/>
<protein>
    <recommendedName>
        <fullName evidence="4">ATP synthase F0 subunit 8</fullName>
    </recommendedName>
</protein>
<evidence type="ECO:0000313" key="3">
    <source>
        <dbReference type="Proteomes" id="UP001245285"/>
    </source>
</evidence>
<gene>
    <name evidence="2" type="ORF">RM545_16145</name>
</gene>
<dbReference type="EMBL" id="JAVRHO010000033">
    <property type="protein sequence ID" value="MDT0648226.1"/>
    <property type="molecule type" value="Genomic_DNA"/>
</dbReference>
<keyword evidence="1" id="KW-1133">Transmembrane helix</keyword>
<comment type="caution">
    <text evidence="2">The sequence shown here is derived from an EMBL/GenBank/DDBJ whole genome shotgun (WGS) entry which is preliminary data.</text>
</comment>